<evidence type="ECO:0008006" key="4">
    <source>
        <dbReference type="Google" id="ProtNLM"/>
    </source>
</evidence>
<evidence type="ECO:0000313" key="2">
    <source>
        <dbReference type="EMBL" id="MBP2416452.1"/>
    </source>
</evidence>
<dbReference type="Proteomes" id="UP000758168">
    <property type="component" value="Unassembled WGS sequence"/>
</dbReference>
<reference evidence="2 3" key="1">
    <citation type="submission" date="2021-03" db="EMBL/GenBank/DDBJ databases">
        <title>Sequencing the genomes of 1000 actinobacteria strains.</title>
        <authorList>
            <person name="Klenk H.-P."/>
        </authorList>
    </citation>
    <scope>NUCLEOTIDE SEQUENCE [LARGE SCALE GENOMIC DNA]</scope>
    <source>
        <strain evidence="2 3">DSM 12936</strain>
    </source>
</reference>
<feature type="transmembrane region" description="Helical" evidence="1">
    <location>
        <begin position="71"/>
        <end position="93"/>
    </location>
</feature>
<name>A0ABS4Z5Y7_9ACTN</name>
<dbReference type="Pfam" id="PF11222">
    <property type="entry name" value="DUF3017"/>
    <property type="match status" value="1"/>
</dbReference>
<dbReference type="RefSeq" id="WP_210054183.1">
    <property type="nucleotide sequence ID" value="NZ_BAAAMH010000012.1"/>
</dbReference>
<sequence>MSRPEAGPPQPQRPWPLLVVVAGVVLGLALSVLGQTTWRAGSVVVGASLLVGAVERLVLSDRAAGLLQVRAKAFDVALLGLAGVAVVVLALAVPPGR</sequence>
<keyword evidence="1" id="KW-0472">Membrane</keyword>
<proteinExistence type="predicted"/>
<comment type="caution">
    <text evidence="2">The sequence shown here is derived from an EMBL/GenBank/DDBJ whole genome shotgun (WGS) entry which is preliminary data.</text>
</comment>
<gene>
    <name evidence="2" type="ORF">JOF54_001374</name>
</gene>
<keyword evidence="1" id="KW-0812">Transmembrane</keyword>
<keyword evidence="1" id="KW-1133">Transmembrane helix</keyword>
<evidence type="ECO:0000256" key="1">
    <source>
        <dbReference type="SAM" id="Phobius"/>
    </source>
</evidence>
<organism evidence="2 3">
    <name type="scientific">Microlunatus capsulatus</name>
    <dbReference type="NCBI Taxonomy" id="99117"/>
    <lineage>
        <taxon>Bacteria</taxon>
        <taxon>Bacillati</taxon>
        <taxon>Actinomycetota</taxon>
        <taxon>Actinomycetes</taxon>
        <taxon>Propionibacteriales</taxon>
        <taxon>Propionibacteriaceae</taxon>
        <taxon>Microlunatus</taxon>
    </lineage>
</organism>
<evidence type="ECO:0000313" key="3">
    <source>
        <dbReference type="Proteomes" id="UP000758168"/>
    </source>
</evidence>
<protein>
    <recommendedName>
        <fullName evidence="4">DUF3017 domain-containing protein</fullName>
    </recommendedName>
</protein>
<dbReference type="InterPro" id="IPR021385">
    <property type="entry name" value="DUF3017"/>
</dbReference>
<feature type="transmembrane region" description="Helical" evidence="1">
    <location>
        <begin position="15"/>
        <end position="34"/>
    </location>
</feature>
<accession>A0ABS4Z5Y7</accession>
<keyword evidence="3" id="KW-1185">Reference proteome</keyword>
<dbReference type="EMBL" id="JAGIOB010000001">
    <property type="protein sequence ID" value="MBP2416452.1"/>
    <property type="molecule type" value="Genomic_DNA"/>
</dbReference>
<feature type="transmembrane region" description="Helical" evidence="1">
    <location>
        <begin position="40"/>
        <end position="59"/>
    </location>
</feature>